<feature type="compositionally biased region" description="Acidic residues" evidence="1">
    <location>
        <begin position="204"/>
        <end position="223"/>
    </location>
</feature>
<protein>
    <submittedName>
        <fullName evidence="2">Uncharacterized protein</fullName>
    </submittedName>
</protein>
<dbReference type="PANTHER" id="PTHR36066">
    <property type="entry name" value="TRANSCRIPTION FACTOR BHLH145"/>
    <property type="match status" value="1"/>
</dbReference>
<evidence type="ECO:0000313" key="3">
    <source>
        <dbReference type="Proteomes" id="UP001279734"/>
    </source>
</evidence>
<accession>A0AAD3XFM6</accession>
<gene>
    <name evidence="2" type="ORF">Nepgr_004868</name>
</gene>
<reference evidence="2" key="1">
    <citation type="submission" date="2023-05" db="EMBL/GenBank/DDBJ databases">
        <title>Nepenthes gracilis genome sequencing.</title>
        <authorList>
            <person name="Fukushima K."/>
        </authorList>
    </citation>
    <scope>NUCLEOTIDE SEQUENCE</scope>
    <source>
        <strain evidence="2">SING2019-196</strain>
    </source>
</reference>
<proteinExistence type="predicted"/>
<dbReference type="Proteomes" id="UP001279734">
    <property type="component" value="Unassembled WGS sequence"/>
</dbReference>
<dbReference type="InterPro" id="IPR037546">
    <property type="entry name" value="SAC51-like"/>
</dbReference>
<dbReference type="AlphaFoldDB" id="A0AAD3XFM6"/>
<dbReference type="EMBL" id="BSYO01000004">
    <property type="protein sequence ID" value="GMH03029.1"/>
    <property type="molecule type" value="Genomic_DNA"/>
</dbReference>
<dbReference type="PANTHER" id="PTHR36066:SF8">
    <property type="entry name" value="TRANSCRIPTION FACTOR SAC51"/>
    <property type="match status" value="1"/>
</dbReference>
<sequence length="354" mass="39077">MLEADASWLCQRHSVKKTPDFSCMISPFEPKQHELLHADINPCRFSADVGPNGYGISALPERSPILETRGLIRQCSPHLQTPLLTTNPFVNEKQSLLSTRLDGKPSTCEAFSPQRKGYLIFDQSGNETRLILNSLCSPVQNSIAAIQKSFCGYECHVEGHVVNVEKACFEMPILGEELHENHEVAEGSDSHEDTEEINALLYSSDEDNDGGDDSYNGEEDDELSTGHSPERLEDDTEEVASSDGSSKRFKTLNDGYCQSPLKDTARVVRPHGLYEDEYGVGFSCSPAVGMGPVVGGKRSRKDKIVATLRILQSIIPGVKGKDPFRVLDEAIDYLKCLKHEAKALSLEDCSKCHM</sequence>
<dbReference type="Pfam" id="PF23173">
    <property type="entry name" value="bHLH_SAC51"/>
    <property type="match status" value="1"/>
</dbReference>
<name>A0AAD3XFM6_NEPGR</name>
<comment type="caution">
    <text evidence="2">The sequence shown here is derived from an EMBL/GenBank/DDBJ whole genome shotgun (WGS) entry which is preliminary data.</text>
</comment>
<evidence type="ECO:0000256" key="1">
    <source>
        <dbReference type="SAM" id="MobiDB-lite"/>
    </source>
</evidence>
<keyword evidence="3" id="KW-1185">Reference proteome</keyword>
<feature type="region of interest" description="Disordered" evidence="1">
    <location>
        <begin position="202"/>
        <end position="251"/>
    </location>
</feature>
<organism evidence="2 3">
    <name type="scientific">Nepenthes gracilis</name>
    <name type="common">Slender pitcher plant</name>
    <dbReference type="NCBI Taxonomy" id="150966"/>
    <lineage>
        <taxon>Eukaryota</taxon>
        <taxon>Viridiplantae</taxon>
        <taxon>Streptophyta</taxon>
        <taxon>Embryophyta</taxon>
        <taxon>Tracheophyta</taxon>
        <taxon>Spermatophyta</taxon>
        <taxon>Magnoliopsida</taxon>
        <taxon>eudicotyledons</taxon>
        <taxon>Gunneridae</taxon>
        <taxon>Pentapetalae</taxon>
        <taxon>Caryophyllales</taxon>
        <taxon>Nepenthaceae</taxon>
        <taxon>Nepenthes</taxon>
    </lineage>
</organism>
<evidence type="ECO:0000313" key="2">
    <source>
        <dbReference type="EMBL" id="GMH03029.1"/>
    </source>
</evidence>